<dbReference type="GO" id="GO:0005783">
    <property type="term" value="C:endoplasmic reticulum"/>
    <property type="evidence" value="ECO:0007669"/>
    <property type="project" value="TreeGrafter"/>
</dbReference>
<evidence type="ECO:0000256" key="7">
    <source>
        <dbReference type="ARBA" id="ARBA00023294"/>
    </source>
</evidence>
<proteinExistence type="inferred from homology"/>
<evidence type="ECO:0000256" key="5">
    <source>
        <dbReference type="ARBA" id="ARBA00022989"/>
    </source>
</evidence>
<evidence type="ECO:0000256" key="8">
    <source>
        <dbReference type="SAM" id="Phobius"/>
    </source>
</evidence>
<evidence type="ECO:0000313" key="10">
    <source>
        <dbReference type="Proteomes" id="UP000291084"/>
    </source>
</evidence>
<keyword evidence="5 8" id="KW-1133">Transmembrane helix</keyword>
<dbReference type="Proteomes" id="UP000291084">
    <property type="component" value="Chromosome 2"/>
</dbReference>
<dbReference type="AlphaFoldDB" id="A0A0S3RH67"/>
<name>A0A0S3RH67_PHAAN</name>
<dbReference type="PANTHER" id="PTHR31752">
    <property type="entry name" value="AUXIN EFFLUX CARRIER COMPONENT 1B-RELATED"/>
    <property type="match status" value="1"/>
</dbReference>
<evidence type="ECO:0000256" key="2">
    <source>
        <dbReference type="ARBA" id="ARBA00009177"/>
    </source>
</evidence>
<dbReference type="InterPro" id="IPR004776">
    <property type="entry name" value="Mem_transp_PIN-like"/>
</dbReference>
<accession>A0A0S3RH67</accession>
<evidence type="ECO:0000256" key="6">
    <source>
        <dbReference type="ARBA" id="ARBA00023136"/>
    </source>
</evidence>
<feature type="transmembrane region" description="Helical" evidence="8">
    <location>
        <begin position="42"/>
        <end position="61"/>
    </location>
</feature>
<evidence type="ECO:0008006" key="11">
    <source>
        <dbReference type="Google" id="ProtNLM"/>
    </source>
</evidence>
<comment type="subcellular location">
    <subcellularLocation>
        <location evidence="1">Membrane</location>
        <topology evidence="1">Multi-pass membrane protein</topology>
    </subcellularLocation>
</comment>
<evidence type="ECO:0000313" key="9">
    <source>
        <dbReference type="EMBL" id="BAT79862.1"/>
    </source>
</evidence>
<reference evidence="9 10" key="1">
    <citation type="journal article" date="2015" name="Sci. Rep.">
        <title>The power of single molecule real-time sequencing technology in the de novo assembly of a eukaryotic genome.</title>
        <authorList>
            <person name="Sakai H."/>
            <person name="Naito K."/>
            <person name="Ogiso-Tanaka E."/>
            <person name="Takahashi Y."/>
            <person name="Iseki K."/>
            <person name="Muto C."/>
            <person name="Satou K."/>
            <person name="Teruya K."/>
            <person name="Shiroma A."/>
            <person name="Shimoji M."/>
            <person name="Hirano T."/>
            <person name="Itoh T."/>
            <person name="Kaga A."/>
            <person name="Tomooka N."/>
        </authorList>
    </citation>
    <scope>NUCLEOTIDE SEQUENCE [LARGE SCALE GENOMIC DNA]</scope>
    <source>
        <strain evidence="10">cv. Shumari</strain>
    </source>
</reference>
<dbReference type="EMBL" id="AP015035">
    <property type="protein sequence ID" value="BAT79862.1"/>
    <property type="molecule type" value="Genomic_DNA"/>
</dbReference>
<keyword evidence="6 8" id="KW-0472">Membrane</keyword>
<keyword evidence="3" id="KW-0813">Transport</keyword>
<dbReference type="GO" id="GO:0005886">
    <property type="term" value="C:plasma membrane"/>
    <property type="evidence" value="ECO:0007669"/>
    <property type="project" value="TreeGrafter"/>
</dbReference>
<keyword evidence="7" id="KW-0927">Auxin signaling pathway</keyword>
<dbReference type="GO" id="GO:0009734">
    <property type="term" value="P:auxin-activated signaling pathway"/>
    <property type="evidence" value="ECO:0007669"/>
    <property type="project" value="UniProtKB-KW"/>
</dbReference>
<gene>
    <name evidence="9" type="primary">Vigan.02G280300</name>
    <name evidence="9" type="ORF">VIGAN_02280300</name>
</gene>
<evidence type="ECO:0000256" key="4">
    <source>
        <dbReference type="ARBA" id="ARBA00022692"/>
    </source>
</evidence>
<keyword evidence="10" id="KW-1185">Reference proteome</keyword>
<protein>
    <recommendedName>
        <fullName evidence="11">Auxin efflux carrier component</fullName>
    </recommendedName>
</protein>
<dbReference type="OrthoDB" id="1428691at2759"/>
<organism evidence="9 10">
    <name type="scientific">Vigna angularis var. angularis</name>
    <dbReference type="NCBI Taxonomy" id="157739"/>
    <lineage>
        <taxon>Eukaryota</taxon>
        <taxon>Viridiplantae</taxon>
        <taxon>Streptophyta</taxon>
        <taxon>Embryophyta</taxon>
        <taxon>Tracheophyta</taxon>
        <taxon>Spermatophyta</taxon>
        <taxon>Magnoliopsida</taxon>
        <taxon>eudicotyledons</taxon>
        <taxon>Gunneridae</taxon>
        <taxon>Pentapetalae</taxon>
        <taxon>rosids</taxon>
        <taxon>fabids</taxon>
        <taxon>Fabales</taxon>
        <taxon>Fabaceae</taxon>
        <taxon>Papilionoideae</taxon>
        <taxon>50 kb inversion clade</taxon>
        <taxon>NPAAA clade</taxon>
        <taxon>indigoferoid/millettioid clade</taxon>
        <taxon>Phaseoleae</taxon>
        <taxon>Vigna</taxon>
    </lineage>
</organism>
<dbReference type="InterPro" id="IPR051107">
    <property type="entry name" value="Auxin_Efflux_Carrier"/>
</dbReference>
<comment type="similarity">
    <text evidence="2">Belongs to the auxin efflux carrier (TC 2.A.69.1) family.</text>
</comment>
<evidence type="ECO:0000256" key="1">
    <source>
        <dbReference type="ARBA" id="ARBA00004141"/>
    </source>
</evidence>
<sequence length="144" mass="15587">MVWRNLIRNPNTYACALGFIWSLISFRWNIKIPLIVDGSILILSKTGTGMAMFSIGLYMALQPKLVACGNTWAIVSMVARFVVGPTVIAVTAISIGIRGVLLRIAIIQIIRVSTGAAGPRVEQRSFKMDEVPLVQALEEGDAAA</sequence>
<keyword evidence="4 8" id="KW-0812">Transmembrane</keyword>
<dbReference type="PANTHER" id="PTHR31752:SF4">
    <property type="entry name" value="AUXIN EFFLUX CARRIER COMPONENT 2"/>
    <property type="match status" value="1"/>
</dbReference>
<dbReference type="Pfam" id="PF03547">
    <property type="entry name" value="Mem_trans"/>
    <property type="match status" value="1"/>
</dbReference>
<evidence type="ECO:0000256" key="3">
    <source>
        <dbReference type="ARBA" id="ARBA00022448"/>
    </source>
</evidence>
<feature type="transmembrane region" description="Helical" evidence="8">
    <location>
        <begin position="81"/>
        <end position="101"/>
    </location>
</feature>
<dbReference type="GO" id="GO:0010329">
    <property type="term" value="F:auxin efflux transmembrane transporter activity"/>
    <property type="evidence" value="ECO:0007669"/>
    <property type="project" value="TreeGrafter"/>
</dbReference>
<dbReference type="GO" id="GO:0009926">
    <property type="term" value="P:auxin polar transport"/>
    <property type="evidence" value="ECO:0007669"/>
    <property type="project" value="TreeGrafter"/>
</dbReference>